<keyword evidence="3 4" id="KW-0687">Ribonucleoprotein</keyword>
<keyword evidence="8" id="KW-1185">Reference proteome</keyword>
<dbReference type="Gene3D" id="4.10.410.60">
    <property type="match status" value="1"/>
</dbReference>
<organism evidence="7 8">
    <name type="scientific">Paraglaciecola algarum</name>
    <dbReference type="NCBI Taxonomy" id="3050085"/>
    <lineage>
        <taxon>Bacteria</taxon>
        <taxon>Pseudomonadati</taxon>
        <taxon>Pseudomonadota</taxon>
        <taxon>Gammaproteobacteria</taxon>
        <taxon>Alteromonadales</taxon>
        <taxon>Alteromonadaceae</taxon>
        <taxon>Paraglaciecola</taxon>
    </lineage>
</organism>
<dbReference type="EMBL" id="JAKGAS010000001">
    <property type="protein sequence ID" value="MCF2946846.1"/>
    <property type="molecule type" value="Genomic_DNA"/>
</dbReference>
<dbReference type="InterPro" id="IPR021137">
    <property type="entry name" value="Ribosomal_bL35-like"/>
</dbReference>
<protein>
    <recommendedName>
        <fullName evidence="4">Large ribosomal subunit protein bL35</fullName>
    </recommendedName>
</protein>
<evidence type="ECO:0000256" key="6">
    <source>
        <dbReference type="SAM" id="MobiDB-lite"/>
    </source>
</evidence>
<dbReference type="SUPFAM" id="SSF143034">
    <property type="entry name" value="L35p-like"/>
    <property type="match status" value="1"/>
</dbReference>
<evidence type="ECO:0000256" key="2">
    <source>
        <dbReference type="ARBA" id="ARBA00022980"/>
    </source>
</evidence>
<gene>
    <name evidence="4 7" type="primary">rpmI</name>
    <name evidence="7" type="ORF">L0668_01915</name>
</gene>
<comment type="caution">
    <text evidence="7">The sequence shown here is derived from an EMBL/GenBank/DDBJ whole genome shotgun (WGS) entry which is preliminary data.</text>
</comment>
<dbReference type="Pfam" id="PF01632">
    <property type="entry name" value="Ribosomal_L35p"/>
    <property type="match status" value="1"/>
</dbReference>
<evidence type="ECO:0000313" key="8">
    <source>
        <dbReference type="Proteomes" id="UP001521137"/>
    </source>
</evidence>
<proteinExistence type="inferred from homology"/>
<keyword evidence="2 4" id="KW-0689">Ribosomal protein</keyword>
<sequence>MPKMKSHSGAAKRFKKTASGRFKSKQSHLRHILTKKSSKRKRHLRGKKLAHVADTALIQRMLPYV</sequence>
<dbReference type="GO" id="GO:0005840">
    <property type="term" value="C:ribosome"/>
    <property type="evidence" value="ECO:0007669"/>
    <property type="project" value="UniProtKB-KW"/>
</dbReference>
<dbReference type="InterPro" id="IPR037229">
    <property type="entry name" value="Ribosomal_bL35_sf"/>
</dbReference>
<accession>A0ABS9D1Q5</accession>
<evidence type="ECO:0000256" key="1">
    <source>
        <dbReference type="ARBA" id="ARBA00006598"/>
    </source>
</evidence>
<name>A0ABS9D1Q5_9ALTE</name>
<dbReference type="InterPro" id="IPR018265">
    <property type="entry name" value="Ribosomal_bL35_CS"/>
</dbReference>
<dbReference type="Proteomes" id="UP001521137">
    <property type="component" value="Unassembled WGS sequence"/>
</dbReference>
<dbReference type="InterPro" id="IPR001706">
    <property type="entry name" value="Ribosomal_bL35"/>
</dbReference>
<evidence type="ECO:0000256" key="3">
    <source>
        <dbReference type="ARBA" id="ARBA00023274"/>
    </source>
</evidence>
<dbReference type="RefSeq" id="WP_235310366.1">
    <property type="nucleotide sequence ID" value="NZ_JAKGAS010000001.1"/>
</dbReference>
<evidence type="ECO:0000256" key="5">
    <source>
        <dbReference type="RuleBase" id="RU000568"/>
    </source>
</evidence>
<reference evidence="7 8" key="1">
    <citation type="submission" date="2022-01" db="EMBL/GenBank/DDBJ databases">
        <title>Paraglaciecola sp. G1-23.</title>
        <authorList>
            <person name="Jin M.S."/>
            <person name="Han D.M."/>
            <person name="Kim H.M."/>
            <person name="Jeon C.O."/>
        </authorList>
    </citation>
    <scope>NUCLEOTIDE SEQUENCE [LARGE SCALE GENOMIC DNA]</scope>
    <source>
        <strain evidence="7 8">G1-23</strain>
    </source>
</reference>
<dbReference type="PANTHER" id="PTHR33343">
    <property type="entry name" value="54S RIBOSOMAL PROTEIN BL35M"/>
    <property type="match status" value="1"/>
</dbReference>
<dbReference type="NCBIfam" id="TIGR00001">
    <property type="entry name" value="rpmI_bact"/>
    <property type="match status" value="1"/>
</dbReference>
<evidence type="ECO:0000256" key="4">
    <source>
        <dbReference type="HAMAP-Rule" id="MF_00514"/>
    </source>
</evidence>
<dbReference type="PRINTS" id="PR00064">
    <property type="entry name" value="RIBOSOMALL35"/>
</dbReference>
<dbReference type="PANTHER" id="PTHR33343:SF1">
    <property type="entry name" value="LARGE RIBOSOMAL SUBUNIT PROTEIN BL35M"/>
    <property type="match status" value="1"/>
</dbReference>
<dbReference type="PROSITE" id="PS00936">
    <property type="entry name" value="RIBOSOMAL_L35"/>
    <property type="match status" value="1"/>
</dbReference>
<dbReference type="HAMAP" id="MF_00514">
    <property type="entry name" value="Ribosomal_bL35"/>
    <property type="match status" value="1"/>
</dbReference>
<feature type="region of interest" description="Disordered" evidence="6">
    <location>
        <begin position="1"/>
        <end position="30"/>
    </location>
</feature>
<evidence type="ECO:0000313" key="7">
    <source>
        <dbReference type="EMBL" id="MCF2946846.1"/>
    </source>
</evidence>
<comment type="similarity">
    <text evidence="1 4 5">Belongs to the bacterial ribosomal protein bL35 family.</text>
</comment>